<accession>A0ABT0VIH6</accession>
<dbReference type="RefSeq" id="WP_205143592.1">
    <property type="nucleotide sequence ID" value="NZ_JAFBDN010000007.1"/>
</dbReference>
<organism evidence="1 2">
    <name type="scientific">Periweissella beninensis</name>
    <dbReference type="NCBI Taxonomy" id="504936"/>
    <lineage>
        <taxon>Bacteria</taxon>
        <taxon>Bacillati</taxon>
        <taxon>Bacillota</taxon>
        <taxon>Bacilli</taxon>
        <taxon>Lactobacillales</taxon>
        <taxon>Lactobacillaceae</taxon>
        <taxon>Periweissella</taxon>
    </lineage>
</organism>
<dbReference type="Proteomes" id="UP001057481">
    <property type="component" value="Unassembled WGS sequence"/>
</dbReference>
<keyword evidence="2" id="KW-1185">Reference proteome</keyword>
<proteinExistence type="predicted"/>
<name>A0ABT0VIH6_9LACO</name>
<sequence>MSSLCEVSRIYTEVIDRILALSIDLKTADTFYQDILFSLKKRDKDYLLATIVANNTLQIF</sequence>
<evidence type="ECO:0000313" key="1">
    <source>
        <dbReference type="EMBL" id="MCM2437461.1"/>
    </source>
</evidence>
<dbReference type="EMBL" id="JAGMVS010000064">
    <property type="protein sequence ID" value="MCM2437461.1"/>
    <property type="molecule type" value="Genomic_DNA"/>
</dbReference>
<reference evidence="1" key="1">
    <citation type="submission" date="2021-04" db="EMBL/GenBank/DDBJ databases">
        <title>Taxonomic assessment of Weissella genus.</title>
        <authorList>
            <person name="Fanelli F."/>
            <person name="Chieffi D."/>
            <person name="Dell'Aquila A."/>
            <person name="Gyu-Sung C."/>
            <person name="Franz C.M.A.P."/>
            <person name="Fusco V."/>
        </authorList>
    </citation>
    <scope>NUCLEOTIDE SEQUENCE</scope>
    <source>
        <strain evidence="1">LMG 25373</strain>
    </source>
</reference>
<evidence type="ECO:0000313" key="2">
    <source>
        <dbReference type="Proteomes" id="UP001057481"/>
    </source>
</evidence>
<protein>
    <submittedName>
        <fullName evidence="1">Uncharacterized protein</fullName>
    </submittedName>
</protein>
<gene>
    <name evidence="1" type="ORF">KAK10_06015</name>
</gene>
<comment type="caution">
    <text evidence="1">The sequence shown here is derived from an EMBL/GenBank/DDBJ whole genome shotgun (WGS) entry which is preliminary data.</text>
</comment>